<dbReference type="Proteomes" id="UP001221763">
    <property type="component" value="Unassembled WGS sequence"/>
</dbReference>
<evidence type="ECO:0000313" key="1">
    <source>
        <dbReference type="EMBL" id="MDC9032236.1"/>
    </source>
</evidence>
<protein>
    <submittedName>
        <fullName evidence="1">Uncharacterized protein</fullName>
    </submittedName>
</protein>
<accession>A0ABT5LAY6</accession>
<dbReference type="EMBL" id="JANHJP010000010">
    <property type="protein sequence ID" value="MDC9032236.1"/>
    <property type="molecule type" value="Genomic_DNA"/>
</dbReference>
<proteinExistence type="predicted"/>
<dbReference type="RefSeq" id="WP_273585424.1">
    <property type="nucleotide sequence ID" value="NZ_JANHJP010000010.1"/>
</dbReference>
<organism evidence="1 2">
    <name type="scientific">Columbia Basin potato purple top phytoplasma</name>
    <dbReference type="NCBI Taxonomy" id="307134"/>
    <lineage>
        <taxon>Bacteria</taxon>
        <taxon>Bacillati</taxon>
        <taxon>Mycoplasmatota</taxon>
        <taxon>Mollicutes</taxon>
        <taxon>Acholeplasmatales</taxon>
        <taxon>Acholeplasmataceae</taxon>
        <taxon>Candidatus Phytoplasma</taxon>
        <taxon>16SrVI (Clover proliferation group)</taxon>
    </lineage>
</organism>
<name>A0ABT5LAY6_9MOLU</name>
<comment type="caution">
    <text evidence="1">The sequence shown here is derived from an EMBL/GenBank/DDBJ whole genome shotgun (WGS) entry which is preliminary data.</text>
</comment>
<keyword evidence="2" id="KW-1185">Reference proteome</keyword>
<reference evidence="1 2" key="1">
    <citation type="journal article" date="2023" name="Plant">
        <title>Draft Genome Sequence Resource of CBPPT1, a 'Candidatus Phytoplasma trifolii'-Related Strain Associated with Potato Purple Top Disease in the Columbia Basin, U.S.A.</title>
        <authorList>
            <person name="Wei W."/>
            <person name="Shao J."/>
            <person name="Bottner-Parker K.D."/>
            <person name="Zhao Y."/>
        </authorList>
    </citation>
    <scope>NUCLEOTIDE SEQUENCE [LARGE SCALE GENOMIC DNA]</scope>
    <source>
        <strain evidence="1 2">CBPPT1</strain>
    </source>
</reference>
<evidence type="ECO:0000313" key="2">
    <source>
        <dbReference type="Proteomes" id="UP001221763"/>
    </source>
</evidence>
<gene>
    <name evidence="1" type="ORF">M8044_000459</name>
</gene>
<sequence length="57" mass="6673">MKKEFQNTQVKVLDIEREITNTEGKIKVNKEDIEGTEREITNTERAITKNEPKIKVN</sequence>